<gene>
    <name evidence="4" type="ORF">CINF_1264</name>
</gene>
<organism evidence="4 5">
    <name type="scientific">Candidatus Campylobacter infans</name>
    <dbReference type="NCBI Taxonomy" id="2561898"/>
    <lineage>
        <taxon>Bacteria</taxon>
        <taxon>Pseudomonadati</taxon>
        <taxon>Campylobacterota</taxon>
        <taxon>Epsilonproteobacteria</taxon>
        <taxon>Campylobacterales</taxon>
        <taxon>Campylobacteraceae</taxon>
        <taxon>Campylobacter</taxon>
    </lineage>
</organism>
<feature type="region of interest" description="Disordered" evidence="3">
    <location>
        <begin position="109"/>
        <end position="203"/>
    </location>
</feature>
<dbReference type="AlphaFoldDB" id="A0A7H9CI14"/>
<keyword evidence="5" id="KW-1185">Reference proteome</keyword>
<dbReference type="EMBL" id="CP049075">
    <property type="protein sequence ID" value="QLI05750.1"/>
    <property type="molecule type" value="Genomic_DNA"/>
</dbReference>
<protein>
    <recommendedName>
        <fullName evidence="6">Single-stranded DNA-binding protein</fullName>
    </recommendedName>
</protein>
<reference evidence="4 5" key="1">
    <citation type="submission" date="2020-02" db="EMBL/GenBank/DDBJ databases">
        <title>Complete genome sequence of the novel Campylobacter species Candidatus Campylobacter infans.</title>
        <authorList>
            <person name="Duim B."/>
            <person name="Zomer A."/>
            <person name="van der Graaf L."/>
            <person name="Wagenaar J."/>
        </authorList>
    </citation>
    <scope>NUCLEOTIDE SEQUENCE [LARGE SCALE GENOMIC DNA]</scope>
    <source>
        <strain evidence="4 5">19S00001</strain>
    </source>
</reference>
<dbReference type="KEGG" id="cinf:CINF_1264"/>
<feature type="compositionally biased region" description="Polar residues" evidence="3">
    <location>
        <begin position="123"/>
        <end position="137"/>
    </location>
</feature>
<dbReference type="Gene3D" id="2.40.50.140">
    <property type="entry name" value="Nucleic acid-binding proteins"/>
    <property type="match status" value="1"/>
</dbReference>
<sequence>MFIITSLKSRLAKKDFKQAQNGAIFCVGSLATNKVAFDKESGAWITQSTCFLDFIAFDYNASKLEHAQVGDIIAISGELAQENYQDSAGNPRTSYKIIIKDLVISPKQSAQNAQAEPSAAGQARQNFAPQAQPQDVRSQWAQAPQAQQAQPAQLPGSAQVKRALSQRPASAQQAQNFDNLRPGDNWDKAIIDDNFPNDDDIPF</sequence>
<dbReference type="GO" id="GO:0003697">
    <property type="term" value="F:single-stranded DNA binding"/>
    <property type="evidence" value="ECO:0007669"/>
    <property type="project" value="InterPro"/>
</dbReference>
<dbReference type="SUPFAM" id="SSF50249">
    <property type="entry name" value="Nucleic acid-binding proteins"/>
    <property type="match status" value="1"/>
</dbReference>
<dbReference type="RefSeq" id="WP_179974927.1">
    <property type="nucleotide sequence ID" value="NZ_CP049075.1"/>
</dbReference>
<dbReference type="PROSITE" id="PS50935">
    <property type="entry name" value="SSB"/>
    <property type="match status" value="1"/>
</dbReference>
<evidence type="ECO:0000313" key="4">
    <source>
        <dbReference type="EMBL" id="QLI05750.1"/>
    </source>
</evidence>
<evidence type="ECO:0000313" key="5">
    <source>
        <dbReference type="Proteomes" id="UP000509414"/>
    </source>
</evidence>
<evidence type="ECO:0000256" key="3">
    <source>
        <dbReference type="SAM" id="MobiDB-lite"/>
    </source>
</evidence>
<feature type="compositionally biased region" description="Low complexity" evidence="3">
    <location>
        <begin position="139"/>
        <end position="159"/>
    </location>
</feature>
<dbReference type="InterPro" id="IPR012340">
    <property type="entry name" value="NA-bd_OB-fold"/>
</dbReference>
<accession>A0A7H9CI14</accession>
<proteinExistence type="predicted"/>
<name>A0A7H9CI14_9BACT</name>
<evidence type="ECO:0000256" key="1">
    <source>
        <dbReference type="ARBA" id="ARBA00023125"/>
    </source>
</evidence>
<feature type="compositionally biased region" description="Polar residues" evidence="3">
    <location>
        <begin position="167"/>
        <end position="178"/>
    </location>
</feature>
<dbReference type="Proteomes" id="UP000509414">
    <property type="component" value="Chromosome"/>
</dbReference>
<keyword evidence="1 2" id="KW-0238">DNA-binding</keyword>
<evidence type="ECO:0008006" key="6">
    <source>
        <dbReference type="Google" id="ProtNLM"/>
    </source>
</evidence>
<dbReference type="InterPro" id="IPR000424">
    <property type="entry name" value="Primosome_PriB/ssb"/>
</dbReference>
<evidence type="ECO:0000256" key="2">
    <source>
        <dbReference type="PROSITE-ProRule" id="PRU00252"/>
    </source>
</evidence>
<dbReference type="Pfam" id="PF00436">
    <property type="entry name" value="SSB"/>
    <property type="match status" value="1"/>
</dbReference>